<comment type="caution">
    <text evidence="2">The sequence shown here is derived from an EMBL/GenBank/DDBJ whole genome shotgun (WGS) entry which is preliminary data.</text>
</comment>
<organism evidence="2 3">
    <name type="scientific">Kipferlia bialata</name>
    <dbReference type="NCBI Taxonomy" id="797122"/>
    <lineage>
        <taxon>Eukaryota</taxon>
        <taxon>Metamonada</taxon>
        <taxon>Carpediemonas-like organisms</taxon>
        <taxon>Kipferlia</taxon>
    </lineage>
</organism>
<dbReference type="Gene3D" id="2.120.10.80">
    <property type="entry name" value="Kelch-type beta propeller"/>
    <property type="match status" value="1"/>
</dbReference>
<reference evidence="2 3" key="1">
    <citation type="journal article" date="2018" name="PLoS ONE">
        <title>The draft genome of Kipferlia bialata reveals reductive genome evolution in fornicate parasites.</title>
        <authorList>
            <person name="Tanifuji G."/>
            <person name="Takabayashi S."/>
            <person name="Kume K."/>
            <person name="Takagi M."/>
            <person name="Nakayama T."/>
            <person name="Kamikawa R."/>
            <person name="Inagaki Y."/>
            <person name="Hashimoto T."/>
        </authorList>
    </citation>
    <scope>NUCLEOTIDE SEQUENCE [LARGE SCALE GENOMIC DNA]</scope>
    <source>
        <strain evidence="2">NY0173</strain>
    </source>
</reference>
<sequence>MKLPGRHRDISSRLGCYFVTRSFSGTVAADLIVTQIPGETVSFNSMVYSQGKLYMLLEALGVNDPRQRRWQLGLDYGPMTHASVAVLSLDTLDCTIHAPIQLPCPEGLYPACSFVLGHTWYIVGSSVPGEHVILTYDTQSREWGRVGGGVPIVGGIDSCAVVGETAYLISSESRRMVAYGEREGFGEVTEVPRMGDIWNATVIGRHIFIVDAQDSDLPVYPYSYSTVSGEWTQYPSTTLAEEEEVDDEGQERYLVGH</sequence>
<evidence type="ECO:0000313" key="2">
    <source>
        <dbReference type="EMBL" id="GCA64021.1"/>
    </source>
</evidence>
<protein>
    <recommendedName>
        <fullName evidence="4">Kelch-type beta propeller</fullName>
    </recommendedName>
</protein>
<proteinExistence type="predicted"/>
<dbReference type="AlphaFoldDB" id="A0A391NRI8"/>
<feature type="non-terminal residue" evidence="2">
    <location>
        <position position="257"/>
    </location>
</feature>
<dbReference type="EMBL" id="BDIP01005873">
    <property type="protein sequence ID" value="GCA64021.1"/>
    <property type="molecule type" value="Genomic_DNA"/>
</dbReference>
<gene>
    <name evidence="2" type="ORF">KIPB_012887</name>
</gene>
<dbReference type="Proteomes" id="UP000265618">
    <property type="component" value="Unassembled WGS sequence"/>
</dbReference>
<dbReference type="InterPro" id="IPR011043">
    <property type="entry name" value="Gal_Oxase/kelch_b-propeller"/>
</dbReference>
<feature type="region of interest" description="Disordered" evidence="1">
    <location>
        <begin position="238"/>
        <end position="257"/>
    </location>
</feature>
<evidence type="ECO:0000313" key="3">
    <source>
        <dbReference type="Proteomes" id="UP000265618"/>
    </source>
</evidence>
<dbReference type="InterPro" id="IPR015915">
    <property type="entry name" value="Kelch-typ_b-propeller"/>
</dbReference>
<evidence type="ECO:0008006" key="4">
    <source>
        <dbReference type="Google" id="ProtNLM"/>
    </source>
</evidence>
<evidence type="ECO:0000256" key="1">
    <source>
        <dbReference type="SAM" id="MobiDB-lite"/>
    </source>
</evidence>
<accession>A0A391NRI8</accession>
<keyword evidence="3" id="KW-1185">Reference proteome</keyword>
<name>A0A391NRI8_9EUKA</name>
<dbReference type="SUPFAM" id="SSF50965">
    <property type="entry name" value="Galactose oxidase, central domain"/>
    <property type="match status" value="1"/>
</dbReference>
<feature type="compositionally biased region" description="Acidic residues" evidence="1">
    <location>
        <begin position="240"/>
        <end position="249"/>
    </location>
</feature>